<organism evidence="5 6">
    <name type="scientific">Clavelina lepadiformis</name>
    <name type="common">Light-bulb sea squirt</name>
    <name type="synonym">Ascidia lepadiformis</name>
    <dbReference type="NCBI Taxonomy" id="159417"/>
    <lineage>
        <taxon>Eukaryota</taxon>
        <taxon>Metazoa</taxon>
        <taxon>Chordata</taxon>
        <taxon>Tunicata</taxon>
        <taxon>Ascidiacea</taxon>
        <taxon>Aplousobranchia</taxon>
        <taxon>Clavelinidae</taxon>
        <taxon>Clavelina</taxon>
    </lineage>
</organism>
<dbReference type="Gene3D" id="3.30.230.10">
    <property type="match status" value="1"/>
</dbReference>
<feature type="compositionally biased region" description="Polar residues" evidence="3">
    <location>
        <begin position="461"/>
        <end position="472"/>
    </location>
</feature>
<keyword evidence="6" id="KW-1185">Reference proteome</keyword>
<dbReference type="Pfam" id="PF13589">
    <property type="entry name" value="HATPase_c_3"/>
    <property type="match status" value="1"/>
</dbReference>
<reference evidence="5 6" key="1">
    <citation type="submission" date="2024-02" db="EMBL/GenBank/DDBJ databases">
        <authorList>
            <person name="Daric V."/>
            <person name="Darras S."/>
        </authorList>
    </citation>
    <scope>NUCLEOTIDE SEQUENCE [LARGE SCALE GENOMIC DNA]</scope>
</reference>
<accession>A0ABP0FC69</accession>
<dbReference type="EMBL" id="CAWYQH010000046">
    <property type="protein sequence ID" value="CAK8677292.1"/>
    <property type="molecule type" value="Genomic_DNA"/>
</dbReference>
<dbReference type="SMART" id="SM01340">
    <property type="entry name" value="DNA_mis_repair"/>
    <property type="match status" value="1"/>
</dbReference>
<evidence type="ECO:0000256" key="1">
    <source>
        <dbReference type="ARBA" id="ARBA00006082"/>
    </source>
</evidence>
<dbReference type="SUPFAM" id="SSF55874">
    <property type="entry name" value="ATPase domain of HSP90 chaperone/DNA topoisomerase II/histidine kinase"/>
    <property type="match status" value="1"/>
</dbReference>
<dbReference type="PANTHER" id="PTHR10073">
    <property type="entry name" value="DNA MISMATCH REPAIR PROTEIN MLH, PMS, MUTL"/>
    <property type="match status" value="1"/>
</dbReference>
<feature type="domain" description="DNA mismatch repair protein S5" evidence="4">
    <location>
        <begin position="236"/>
        <end position="354"/>
    </location>
</feature>
<dbReference type="NCBIfam" id="TIGR00585">
    <property type="entry name" value="mutl"/>
    <property type="match status" value="1"/>
</dbReference>
<proteinExistence type="inferred from homology"/>
<keyword evidence="2" id="KW-0227">DNA damage</keyword>
<feature type="compositionally biased region" description="Basic and acidic residues" evidence="3">
    <location>
        <begin position="386"/>
        <end position="403"/>
    </location>
</feature>
<dbReference type="Proteomes" id="UP001642483">
    <property type="component" value="Unassembled WGS sequence"/>
</dbReference>
<evidence type="ECO:0000256" key="3">
    <source>
        <dbReference type="SAM" id="MobiDB-lite"/>
    </source>
</evidence>
<dbReference type="InterPro" id="IPR014721">
    <property type="entry name" value="Ribsml_uS5_D2-typ_fold_subgr"/>
</dbReference>
<feature type="region of interest" description="Disordered" evidence="3">
    <location>
        <begin position="488"/>
        <end position="561"/>
    </location>
</feature>
<feature type="compositionally biased region" description="Basic and acidic residues" evidence="3">
    <location>
        <begin position="492"/>
        <end position="529"/>
    </location>
</feature>
<dbReference type="InterPro" id="IPR020568">
    <property type="entry name" value="Ribosomal_Su5_D2-typ_SF"/>
</dbReference>
<comment type="caution">
    <text evidence="5">The sequence shown here is derived from an EMBL/GenBank/DDBJ whole genome shotgun (WGS) entry which is preliminary data.</text>
</comment>
<feature type="region of interest" description="Disordered" evidence="3">
    <location>
        <begin position="383"/>
        <end position="406"/>
    </location>
</feature>
<dbReference type="InterPro" id="IPR036890">
    <property type="entry name" value="HATPase_C_sf"/>
</dbReference>
<dbReference type="PANTHER" id="PTHR10073:SF54">
    <property type="entry name" value="PMS1 PROTEIN HOMOLOG 1"/>
    <property type="match status" value="1"/>
</dbReference>
<gene>
    <name evidence="5" type="ORF">CVLEPA_LOCUS6686</name>
</gene>
<dbReference type="SUPFAM" id="SSF54211">
    <property type="entry name" value="Ribosomal protein S5 domain 2-like"/>
    <property type="match status" value="1"/>
</dbReference>
<dbReference type="InterPro" id="IPR038973">
    <property type="entry name" value="MutL/Mlh/Pms-like"/>
</dbReference>
<evidence type="ECO:0000256" key="2">
    <source>
        <dbReference type="ARBA" id="ARBA00022763"/>
    </source>
</evidence>
<sequence length="884" mass="99375">MGVRVHASCARAHFSAAIMGSVAPAHMRKLGDETARLIASGQVATSVANCVKELVENSLDADATNIEIKLDKYGLNKIEVRDNGRGIPSSDMCYAAQQHYTSKIKTHDDLLVVATYGFREEALSSMCKVADVAITTRTKDELYSTVYTLDSNGIVKSQKPSHIAQGSTVVVSNLFKNLPVRRQYFSSIKKQKEQVKLTEDFLMSYSIALPSVQFKLFSERMLVWQKPRLLSQRSSFLHVLGAGMQVIERESSSGGIHLKIFFTKNYSCRRSCDRCFVIINKRPVRDKQIDKVLRSHISKQDDKKYAGWPVAALIIEVPSTEIDVNVNANKTEVLLTMKNNVLKMLVEMLQDDFQASKTQSESLASKDSSSSFNDDQIVDQVGDMSADQHKNPVDSEDSRRSSDETNCEVDFQQTSGVGCHFQADGSQKNSLFDDVQSRNESNDENLEKVVVSDSDKCQHSVPASTTHQSSQIEPEIVFAPNFTISSQLSNVDESRDGTEADRCVDDDPDQWSRGHALKDVDGHDVEPVRVIRGQQNVRKDTDNGNKSSRKRPSDELSQSTLDGVVEVIQRKKPRSIFDICRDETGKSWEDLCEDDQKKVASVACQEYDKCAGANKDCRVTMSTKKTISRNSFITIGSDDDSDDEDTGEVTKVKLSFNLKRVKKNLTIAGLSFNNCPRVVGFLYQHQAALLCHNSLIYVINLLRLQEAIIFRNLLTSHQLPCIELEVNLQLNEDVLSTHELDVLRTLPVCESSHLQPDVDVVDQRLVRNGFKVKHISGGYHLHSMTTSVPYYALDDLRDILRKISLNKATTLERSRPSKVIYYLQGEAARVVKSSPSQPDEQDVMRMLNSLSQVESEWPEEMFSTQCFHQRNIFHKLFKIKKLDV</sequence>
<evidence type="ECO:0000313" key="5">
    <source>
        <dbReference type="EMBL" id="CAK8677292.1"/>
    </source>
</evidence>
<evidence type="ECO:0000313" key="6">
    <source>
        <dbReference type="Proteomes" id="UP001642483"/>
    </source>
</evidence>
<dbReference type="CDD" id="cd16926">
    <property type="entry name" value="HATPase_MutL-MLH-PMS-like"/>
    <property type="match status" value="1"/>
</dbReference>
<dbReference type="Pfam" id="PF01119">
    <property type="entry name" value="DNA_mis_repair"/>
    <property type="match status" value="1"/>
</dbReference>
<name>A0ABP0FC69_CLALP</name>
<dbReference type="InterPro" id="IPR013507">
    <property type="entry name" value="DNA_mismatch_S5_2-like"/>
</dbReference>
<dbReference type="InterPro" id="IPR002099">
    <property type="entry name" value="MutL/Mlh/PMS"/>
</dbReference>
<protein>
    <recommendedName>
        <fullName evidence="4">DNA mismatch repair protein S5 domain-containing protein</fullName>
    </recommendedName>
</protein>
<evidence type="ECO:0000259" key="4">
    <source>
        <dbReference type="SMART" id="SM01340"/>
    </source>
</evidence>
<feature type="region of interest" description="Disordered" evidence="3">
    <location>
        <begin position="452"/>
        <end position="473"/>
    </location>
</feature>
<dbReference type="CDD" id="cd00782">
    <property type="entry name" value="MutL_Trans"/>
    <property type="match status" value="1"/>
</dbReference>
<dbReference type="Gene3D" id="3.30.565.10">
    <property type="entry name" value="Histidine kinase-like ATPase, C-terminal domain"/>
    <property type="match status" value="1"/>
</dbReference>
<comment type="similarity">
    <text evidence="1">Belongs to the DNA mismatch repair MutL/HexB family.</text>
</comment>